<keyword evidence="4" id="KW-1185">Reference proteome</keyword>
<evidence type="ECO:0000259" key="2">
    <source>
        <dbReference type="Pfam" id="PF12802"/>
    </source>
</evidence>
<feature type="domain" description="HTH marR-type" evidence="2">
    <location>
        <begin position="14"/>
        <end position="60"/>
    </location>
</feature>
<dbReference type="Gene3D" id="1.10.10.10">
    <property type="entry name" value="Winged helix-like DNA-binding domain superfamily/Winged helix DNA-binding domain"/>
    <property type="match status" value="1"/>
</dbReference>
<dbReference type="InterPro" id="IPR036388">
    <property type="entry name" value="WH-like_DNA-bd_sf"/>
</dbReference>
<proteinExistence type="inferred from homology"/>
<dbReference type="Gene3D" id="3.30.420.40">
    <property type="match status" value="2"/>
</dbReference>
<evidence type="ECO:0000256" key="1">
    <source>
        <dbReference type="ARBA" id="ARBA00006479"/>
    </source>
</evidence>
<gene>
    <name evidence="3" type="ORF">GCM10022377_24140</name>
</gene>
<dbReference type="InterPro" id="IPR000600">
    <property type="entry name" value="ROK"/>
</dbReference>
<dbReference type="Pfam" id="PF12802">
    <property type="entry name" value="MarR_2"/>
    <property type="match status" value="1"/>
</dbReference>
<dbReference type="RefSeq" id="WP_344884982.1">
    <property type="nucleotide sequence ID" value="NZ_BAABCJ010000006.1"/>
</dbReference>
<dbReference type="Pfam" id="PF00480">
    <property type="entry name" value="ROK"/>
    <property type="match status" value="1"/>
</dbReference>
<protein>
    <submittedName>
        <fullName evidence="3">ROK family transcriptional regulator</fullName>
    </submittedName>
</protein>
<dbReference type="InterPro" id="IPR043129">
    <property type="entry name" value="ATPase_NBD"/>
</dbReference>
<dbReference type="Proteomes" id="UP001501536">
    <property type="component" value="Unassembled WGS sequence"/>
</dbReference>
<dbReference type="SUPFAM" id="SSF53067">
    <property type="entry name" value="Actin-like ATPase domain"/>
    <property type="match status" value="2"/>
</dbReference>
<accession>A0ABP7DSJ3</accession>
<evidence type="ECO:0000313" key="3">
    <source>
        <dbReference type="EMBL" id="GAA3709651.1"/>
    </source>
</evidence>
<dbReference type="EMBL" id="BAABCJ010000006">
    <property type="protein sequence ID" value="GAA3709651.1"/>
    <property type="molecule type" value="Genomic_DNA"/>
</dbReference>
<organism evidence="3 4">
    <name type="scientific">Zhihengliuella alba</name>
    <dbReference type="NCBI Taxonomy" id="547018"/>
    <lineage>
        <taxon>Bacteria</taxon>
        <taxon>Bacillati</taxon>
        <taxon>Actinomycetota</taxon>
        <taxon>Actinomycetes</taxon>
        <taxon>Micrococcales</taxon>
        <taxon>Micrococcaceae</taxon>
        <taxon>Zhihengliuella</taxon>
    </lineage>
</organism>
<comment type="caution">
    <text evidence="3">The sequence shown here is derived from an EMBL/GenBank/DDBJ whole genome shotgun (WGS) entry which is preliminary data.</text>
</comment>
<dbReference type="PANTHER" id="PTHR18964:SF149">
    <property type="entry name" value="BIFUNCTIONAL UDP-N-ACETYLGLUCOSAMINE 2-EPIMERASE_N-ACETYLMANNOSAMINE KINASE"/>
    <property type="match status" value="1"/>
</dbReference>
<dbReference type="SUPFAM" id="SSF46785">
    <property type="entry name" value="Winged helix' DNA-binding domain"/>
    <property type="match status" value="1"/>
</dbReference>
<dbReference type="PANTHER" id="PTHR18964">
    <property type="entry name" value="ROK (REPRESSOR, ORF, KINASE) FAMILY"/>
    <property type="match status" value="1"/>
</dbReference>
<sequence length="391" mass="40397">MQLANVREHNLSTLLKVLAAAETPLSRAELAQATSLTKPTVSRLVDDLLSAGLLAEQAPARTGTGGRPGTPVALAAASVVALGALVSADHVAVDLVDLRQEVVATASVPVTHPPTPRDAVVLLADLARELLTAHAHDAVAGLVVSVPGRLSPDGQRVRSAPNLGWDDAPLVELLEAAPGLAGIAVTLENDARLAAETEAVARLRDGARDFVLVYGETGIGGAVVSEGEVLRGRHGWAGEIGHLCLDADGPECRCGRRGCLEAYASYWALARESGHAGGIGEYFEALAGAERRAVVERIGTRLGLALSQVLNIVDLPLVVLGGYFRPLAAELTPFLEAELAARALAAEAGDIEVDATAAPAEPSLLGAGLRAIQPVFDDPAAWIRNAQALRG</sequence>
<dbReference type="InterPro" id="IPR036390">
    <property type="entry name" value="WH_DNA-bd_sf"/>
</dbReference>
<evidence type="ECO:0000313" key="4">
    <source>
        <dbReference type="Proteomes" id="UP001501536"/>
    </source>
</evidence>
<name>A0ABP7DSJ3_9MICC</name>
<comment type="similarity">
    <text evidence="1">Belongs to the ROK (NagC/XylR) family.</text>
</comment>
<dbReference type="InterPro" id="IPR000835">
    <property type="entry name" value="HTH_MarR-typ"/>
</dbReference>
<reference evidence="4" key="1">
    <citation type="journal article" date="2019" name="Int. J. Syst. Evol. Microbiol.">
        <title>The Global Catalogue of Microorganisms (GCM) 10K type strain sequencing project: providing services to taxonomists for standard genome sequencing and annotation.</title>
        <authorList>
            <consortium name="The Broad Institute Genomics Platform"/>
            <consortium name="The Broad Institute Genome Sequencing Center for Infectious Disease"/>
            <person name="Wu L."/>
            <person name="Ma J."/>
        </authorList>
    </citation>
    <scope>NUCLEOTIDE SEQUENCE [LARGE SCALE GENOMIC DNA]</scope>
    <source>
        <strain evidence="4">JCM 16961</strain>
    </source>
</reference>